<evidence type="ECO:0000313" key="8">
    <source>
        <dbReference type="EMBL" id="CAF5182281.1"/>
    </source>
</evidence>
<evidence type="ECO:0000256" key="3">
    <source>
        <dbReference type="ARBA" id="ARBA00022552"/>
    </source>
</evidence>
<dbReference type="GO" id="GO:0032040">
    <property type="term" value="C:small-subunit processome"/>
    <property type="evidence" value="ECO:0007669"/>
    <property type="project" value="InterPro"/>
</dbReference>
<evidence type="ECO:0000259" key="7">
    <source>
        <dbReference type="SMART" id="SM00670"/>
    </source>
</evidence>
<dbReference type="AlphaFoldDB" id="A0A8S3HF81"/>
<dbReference type="SUPFAM" id="SSF88723">
    <property type="entry name" value="PIN domain-like"/>
    <property type="match status" value="1"/>
</dbReference>
<reference evidence="8" key="1">
    <citation type="submission" date="2021-02" db="EMBL/GenBank/DDBJ databases">
        <authorList>
            <person name="Nowell W R."/>
        </authorList>
    </citation>
    <scope>NUCLEOTIDE SEQUENCE</scope>
</reference>
<dbReference type="InterPro" id="IPR002716">
    <property type="entry name" value="PIN_dom"/>
</dbReference>
<evidence type="ECO:0000313" key="9">
    <source>
        <dbReference type="Proteomes" id="UP000676336"/>
    </source>
</evidence>
<dbReference type="FunFam" id="3.40.50.1010:FF:000004">
    <property type="entry name" value="rRNA-processing protein FCF1 homolog"/>
    <property type="match status" value="1"/>
</dbReference>
<proteinExistence type="inferred from homology"/>
<dbReference type="CDD" id="cd09864">
    <property type="entry name" value="PIN_Fcf1-like"/>
    <property type="match status" value="1"/>
</dbReference>
<comment type="similarity">
    <text evidence="5">Belongs to the UTP23/FCF1 family. FCF1 subfamily.</text>
</comment>
<keyword evidence="2" id="KW-0690">Ribosome biogenesis</keyword>
<dbReference type="InterPro" id="IPR037503">
    <property type="entry name" value="Fcf1_PIN"/>
</dbReference>
<comment type="subcellular location">
    <subcellularLocation>
        <location evidence="1">Nucleus</location>
        <location evidence="1">Nucleolus</location>
    </subcellularLocation>
</comment>
<dbReference type="PANTHER" id="PTHR12416">
    <property type="entry name" value="RRNA-PROCESSING PROTEIN UTP23 HOMOLOG"/>
    <property type="match status" value="1"/>
</dbReference>
<comment type="caution">
    <text evidence="8">The sequence shown here is derived from an EMBL/GenBank/DDBJ whole genome shotgun (WGS) entry which is preliminary data.</text>
</comment>
<dbReference type="EMBL" id="CAJOBI010319223">
    <property type="protein sequence ID" value="CAF5182281.1"/>
    <property type="molecule type" value="Genomic_DNA"/>
</dbReference>
<dbReference type="SMART" id="SM00670">
    <property type="entry name" value="PINc"/>
    <property type="match status" value="1"/>
</dbReference>
<feature type="domain" description="PIN" evidence="7">
    <location>
        <begin position="30"/>
        <end position="129"/>
    </location>
</feature>
<keyword evidence="4" id="KW-0539">Nucleus</keyword>
<feature type="non-terminal residue" evidence="8">
    <location>
        <position position="1"/>
    </location>
</feature>
<name>A0A8S3HF81_9BILA</name>
<evidence type="ECO:0000256" key="4">
    <source>
        <dbReference type="ARBA" id="ARBA00023242"/>
    </source>
</evidence>
<dbReference type="Proteomes" id="UP000676336">
    <property type="component" value="Unassembled WGS sequence"/>
</dbReference>
<evidence type="ECO:0000256" key="2">
    <source>
        <dbReference type="ARBA" id="ARBA00022517"/>
    </source>
</evidence>
<protein>
    <recommendedName>
        <fullName evidence="6">rRNA-processing protein FCF1 homolog</fullName>
    </recommendedName>
</protein>
<gene>
    <name evidence="8" type="ORF">SMN809_LOCUS69319</name>
</gene>
<organism evidence="8 9">
    <name type="scientific">Rotaria magnacalcarata</name>
    <dbReference type="NCBI Taxonomy" id="392030"/>
    <lineage>
        <taxon>Eukaryota</taxon>
        <taxon>Metazoa</taxon>
        <taxon>Spiralia</taxon>
        <taxon>Gnathifera</taxon>
        <taxon>Rotifera</taxon>
        <taxon>Eurotatoria</taxon>
        <taxon>Bdelloidea</taxon>
        <taxon>Philodinida</taxon>
        <taxon>Philodinidae</taxon>
        <taxon>Rotaria</taxon>
    </lineage>
</organism>
<dbReference type="InterPro" id="IPR029060">
    <property type="entry name" value="PIN-like_dom_sf"/>
</dbReference>
<evidence type="ECO:0000256" key="1">
    <source>
        <dbReference type="ARBA" id="ARBA00004604"/>
    </source>
</evidence>
<dbReference type="GO" id="GO:0006364">
    <property type="term" value="P:rRNA processing"/>
    <property type="evidence" value="ECO:0007669"/>
    <property type="project" value="UniProtKB-KW"/>
</dbReference>
<keyword evidence="3" id="KW-0698">rRNA processing</keyword>
<dbReference type="Pfam" id="PF04900">
    <property type="entry name" value="Fcf1"/>
    <property type="match status" value="1"/>
</dbReference>
<accession>A0A8S3HF81</accession>
<dbReference type="InterPro" id="IPR006984">
    <property type="entry name" value="Fcf1/UTP23"/>
</dbReference>
<dbReference type="Gene3D" id="3.40.50.1010">
    <property type="entry name" value="5'-nuclease"/>
    <property type="match status" value="1"/>
</dbReference>
<sequence>KSIGEITEKKVAPVTSALFFRYNTQLGPPYHILIDTNFINFSIKVKLDIIQSMMDCLYAKCTPYITDCVMAEIEKLGAKYRVALRIAKDPRFERLPCSHKGSYADDCIVQRVTQHKCYIVATCDRELKQRIRKIPGVPIMYLHGHRYTIERMPDAHGAPRV</sequence>
<dbReference type="GO" id="GO:0042274">
    <property type="term" value="P:ribosomal small subunit biogenesis"/>
    <property type="evidence" value="ECO:0007669"/>
    <property type="project" value="UniProtKB-ARBA"/>
</dbReference>
<evidence type="ECO:0000256" key="5">
    <source>
        <dbReference type="ARBA" id="ARBA00024026"/>
    </source>
</evidence>
<evidence type="ECO:0000256" key="6">
    <source>
        <dbReference type="ARBA" id="ARBA00069243"/>
    </source>
</evidence>